<dbReference type="Proteomes" id="UP000257076">
    <property type="component" value="Unassembled WGS sequence"/>
</dbReference>
<reference evidence="1 2" key="1">
    <citation type="submission" date="2018-08" db="EMBL/GenBank/DDBJ databases">
        <title>Genomic Encyclopedia of Type Strains, Phase IV (KMG-IV): sequencing the most valuable type-strain genomes for metagenomic binning, comparative biology and taxonomic classification.</title>
        <authorList>
            <person name="Goeker M."/>
        </authorList>
    </citation>
    <scope>NUCLEOTIDE SEQUENCE [LARGE SCALE GENOMIC DNA]</scope>
    <source>
        <strain evidence="1 2">DSM 17274</strain>
    </source>
</reference>
<dbReference type="EMBL" id="QUMW01000013">
    <property type="protein sequence ID" value="REG23502.1"/>
    <property type="molecule type" value="Genomic_DNA"/>
</dbReference>
<comment type="caution">
    <text evidence="1">The sequence shown here is derived from an EMBL/GenBank/DDBJ whole genome shotgun (WGS) entry which is preliminary data.</text>
</comment>
<accession>A0A3E0AY16</accession>
<evidence type="ECO:0000313" key="1">
    <source>
        <dbReference type="EMBL" id="REG23502.1"/>
    </source>
</evidence>
<name>A0A3E0AY16_9STAP</name>
<sequence>MILKTSDRLMIINTFDLVLAESNKRTNKVLTTNVKSFK</sequence>
<protein>
    <submittedName>
        <fullName evidence="1">Uncharacterized protein</fullName>
    </submittedName>
</protein>
<dbReference type="AlphaFoldDB" id="A0A3E0AY16"/>
<keyword evidence="2" id="KW-1185">Reference proteome</keyword>
<evidence type="ECO:0000313" key="2">
    <source>
        <dbReference type="Proteomes" id="UP000257076"/>
    </source>
</evidence>
<organism evidence="1 2">
    <name type="scientific">Jeotgalicoccus halotolerans</name>
    <dbReference type="NCBI Taxonomy" id="157227"/>
    <lineage>
        <taxon>Bacteria</taxon>
        <taxon>Bacillati</taxon>
        <taxon>Bacillota</taxon>
        <taxon>Bacilli</taxon>
        <taxon>Bacillales</taxon>
        <taxon>Staphylococcaceae</taxon>
        <taxon>Jeotgalicoccus</taxon>
    </lineage>
</organism>
<proteinExistence type="predicted"/>
<gene>
    <name evidence="1" type="ORF">DFR63_1878</name>
</gene>